<dbReference type="PANTHER" id="PTHR15881">
    <property type="entry name" value="MARGINAL ZONE B- AND B1-CELL-SPECIFIC PROTEIN"/>
    <property type="match status" value="1"/>
</dbReference>
<proteinExistence type="predicted"/>
<evidence type="ECO:0000313" key="2">
    <source>
        <dbReference type="EMBL" id="GBM66265.1"/>
    </source>
</evidence>
<reference evidence="2 3" key="1">
    <citation type="journal article" date="2019" name="Sci. Rep.">
        <title>Orb-weaving spider Araneus ventricosus genome elucidates the spidroin gene catalogue.</title>
        <authorList>
            <person name="Kono N."/>
            <person name="Nakamura H."/>
            <person name="Ohtoshi R."/>
            <person name="Moran D.A.P."/>
            <person name="Shinohara A."/>
            <person name="Yoshida Y."/>
            <person name="Fujiwara M."/>
            <person name="Mori M."/>
            <person name="Tomita M."/>
            <person name="Arakawa K."/>
        </authorList>
    </citation>
    <scope>NUCLEOTIDE SEQUENCE [LARGE SCALE GENOMIC DNA]</scope>
</reference>
<name>A0A4Y2HLN9_ARAVE</name>
<protein>
    <submittedName>
        <fullName evidence="2">Marginal zone B-and B1-cell-specific protein</fullName>
    </submittedName>
</protein>
<keyword evidence="3" id="KW-1185">Reference proteome</keyword>
<dbReference type="OrthoDB" id="448621at2759"/>
<dbReference type="GO" id="GO:0005576">
    <property type="term" value="C:extracellular region"/>
    <property type="evidence" value="ECO:0007669"/>
    <property type="project" value="TreeGrafter"/>
</dbReference>
<feature type="signal peptide" evidence="1">
    <location>
        <begin position="1"/>
        <end position="23"/>
    </location>
</feature>
<gene>
    <name evidence="2" type="primary">Mzb1</name>
    <name evidence="2" type="ORF">AVEN_35543_1</name>
</gene>
<dbReference type="EMBL" id="BGPR01002014">
    <property type="protein sequence ID" value="GBM66265.1"/>
    <property type="molecule type" value="Genomic_DNA"/>
</dbReference>
<evidence type="ECO:0000313" key="3">
    <source>
        <dbReference type="Proteomes" id="UP000499080"/>
    </source>
</evidence>
<keyword evidence="1" id="KW-0732">Signal</keyword>
<evidence type="ECO:0000256" key="1">
    <source>
        <dbReference type="SAM" id="SignalP"/>
    </source>
</evidence>
<dbReference type="AlphaFoldDB" id="A0A4Y2HLN9"/>
<dbReference type="InterPro" id="IPR052682">
    <property type="entry name" value="MZB1"/>
</dbReference>
<accession>A0A4Y2HLN9</accession>
<comment type="caution">
    <text evidence="2">The sequence shown here is derived from an EMBL/GenBank/DDBJ whole genome shotgun (WGS) entry which is preliminary data.</text>
</comment>
<feature type="chain" id="PRO_5021191727" evidence="1">
    <location>
        <begin position="24"/>
        <end position="188"/>
    </location>
</feature>
<sequence length="188" mass="21288">MNTLLGVLLTTLLFCSYFTIGAAESDVPKGKKISLTVPKLTEEEINSNHMPFHMRCDACRAISFQIREAFDKGRRHRKTDLEHHEILDILEELCSKGFNDYGVKQVNGVNRLSGPGLETEHVMGMTQMGGHWPNRLRDMCFYYVGEAGEVDMYDTNKEGSEKLVEFLCYGKGVYGRCSKLKAPIKTEL</sequence>
<dbReference type="GO" id="GO:0034663">
    <property type="term" value="C:endoplasmic reticulum chaperone complex"/>
    <property type="evidence" value="ECO:0007669"/>
    <property type="project" value="TreeGrafter"/>
</dbReference>
<dbReference type="PANTHER" id="PTHR15881:SF2">
    <property type="entry name" value="MARGINAL ZONE B- AND B1-CELL-SPECIFIC PROTEIN"/>
    <property type="match status" value="1"/>
</dbReference>
<organism evidence="2 3">
    <name type="scientific">Araneus ventricosus</name>
    <name type="common">Orbweaver spider</name>
    <name type="synonym">Epeira ventricosa</name>
    <dbReference type="NCBI Taxonomy" id="182803"/>
    <lineage>
        <taxon>Eukaryota</taxon>
        <taxon>Metazoa</taxon>
        <taxon>Ecdysozoa</taxon>
        <taxon>Arthropoda</taxon>
        <taxon>Chelicerata</taxon>
        <taxon>Arachnida</taxon>
        <taxon>Araneae</taxon>
        <taxon>Araneomorphae</taxon>
        <taxon>Entelegynae</taxon>
        <taxon>Araneoidea</taxon>
        <taxon>Araneidae</taxon>
        <taxon>Araneus</taxon>
    </lineage>
</organism>
<dbReference type="Proteomes" id="UP000499080">
    <property type="component" value="Unassembled WGS sequence"/>
</dbReference>